<comment type="caution">
    <text evidence="1">The sequence shown here is derived from an EMBL/GenBank/DDBJ whole genome shotgun (WGS) entry which is preliminary data.</text>
</comment>
<proteinExistence type="predicted"/>
<dbReference type="Pfam" id="PF05340">
    <property type="entry name" value="DUF740"/>
    <property type="match status" value="1"/>
</dbReference>
<sequence>MNRNDKRSEEGCCCCFHPKQSVVGVCPLCLNEKLLLLAEKQGLSASTRTKSLSTSSIHSIFPFRSLFSRPRSHHSHYCHSSSSPEDSFISIKFEGNGVASWEKNTVSELTLDHCNMSWNHPSLMIPNNKDSKRRVMEHGKSRDPLRWRKRIGHLFHVIRWKKSMSGHVEGVKMRKTWMMRALTKRKTMDLK</sequence>
<dbReference type="PANTHER" id="PTHR35995:SF1">
    <property type="entry name" value="OS04G0690500 PROTEIN"/>
    <property type="match status" value="1"/>
</dbReference>
<evidence type="ECO:0000313" key="2">
    <source>
        <dbReference type="Proteomes" id="UP001293593"/>
    </source>
</evidence>
<accession>A0AAE1JNA4</accession>
<protein>
    <submittedName>
        <fullName evidence="1">Uncharacterized protein</fullName>
    </submittedName>
</protein>
<reference evidence="1" key="1">
    <citation type="submission" date="2023-10" db="EMBL/GenBank/DDBJ databases">
        <title>Chromosome-level genome of the transformable northern wattle, Acacia crassicarpa.</title>
        <authorList>
            <person name="Massaro I."/>
            <person name="Sinha N.R."/>
            <person name="Poethig S."/>
            <person name="Leichty A.R."/>
        </authorList>
    </citation>
    <scope>NUCLEOTIDE SEQUENCE</scope>
    <source>
        <strain evidence="1">Acra3RX</strain>
        <tissue evidence="1">Leaf</tissue>
    </source>
</reference>
<dbReference type="PANTHER" id="PTHR35995">
    <property type="entry name" value="OS04G0690500 PROTEIN"/>
    <property type="match status" value="1"/>
</dbReference>
<name>A0AAE1JNA4_9FABA</name>
<dbReference type="AlphaFoldDB" id="A0AAE1JNA4"/>
<dbReference type="EMBL" id="JAWXYG010000004">
    <property type="protein sequence ID" value="KAK4274017.1"/>
    <property type="molecule type" value="Genomic_DNA"/>
</dbReference>
<gene>
    <name evidence="1" type="ORF">QN277_017309</name>
</gene>
<dbReference type="InterPro" id="IPR008004">
    <property type="entry name" value="OCTOPUS-like"/>
</dbReference>
<evidence type="ECO:0000313" key="1">
    <source>
        <dbReference type="EMBL" id="KAK4274017.1"/>
    </source>
</evidence>
<organism evidence="1 2">
    <name type="scientific">Acacia crassicarpa</name>
    <name type="common">northern wattle</name>
    <dbReference type="NCBI Taxonomy" id="499986"/>
    <lineage>
        <taxon>Eukaryota</taxon>
        <taxon>Viridiplantae</taxon>
        <taxon>Streptophyta</taxon>
        <taxon>Embryophyta</taxon>
        <taxon>Tracheophyta</taxon>
        <taxon>Spermatophyta</taxon>
        <taxon>Magnoliopsida</taxon>
        <taxon>eudicotyledons</taxon>
        <taxon>Gunneridae</taxon>
        <taxon>Pentapetalae</taxon>
        <taxon>rosids</taxon>
        <taxon>fabids</taxon>
        <taxon>Fabales</taxon>
        <taxon>Fabaceae</taxon>
        <taxon>Caesalpinioideae</taxon>
        <taxon>mimosoid clade</taxon>
        <taxon>Acacieae</taxon>
        <taxon>Acacia</taxon>
    </lineage>
</organism>
<dbReference type="Proteomes" id="UP001293593">
    <property type="component" value="Unassembled WGS sequence"/>
</dbReference>
<keyword evidence="2" id="KW-1185">Reference proteome</keyword>